<comment type="subunit">
    <text evidence="6">Interacts with KefB.</text>
</comment>
<dbReference type="GO" id="GO:0050136">
    <property type="term" value="F:NADH dehydrogenase (quinone) (non-electrogenic) activity"/>
    <property type="evidence" value="ECO:0007669"/>
    <property type="project" value="RHEA"/>
</dbReference>
<evidence type="ECO:0000256" key="4">
    <source>
        <dbReference type="ARBA" id="ARBA00023027"/>
    </source>
</evidence>
<evidence type="ECO:0000256" key="2">
    <source>
        <dbReference type="ARBA" id="ARBA00022519"/>
    </source>
</evidence>
<comment type="subcellular location">
    <subcellularLocation>
        <location evidence="6">Cell inner membrane</location>
        <topology evidence="6">Peripheral membrane protein</topology>
        <orientation evidence="6">Cytoplasmic side</orientation>
    </subcellularLocation>
</comment>
<organism evidence="8 9">
    <name type="scientific">Vibrio pectenicida</name>
    <dbReference type="NCBI Taxonomy" id="62763"/>
    <lineage>
        <taxon>Bacteria</taxon>
        <taxon>Pseudomonadati</taxon>
        <taxon>Pseudomonadota</taxon>
        <taxon>Gammaproteobacteria</taxon>
        <taxon>Vibrionales</taxon>
        <taxon>Vibrionaceae</taxon>
        <taxon>Vibrio</taxon>
    </lineage>
</organism>
<dbReference type="GO" id="GO:1901381">
    <property type="term" value="P:positive regulation of potassium ion transmembrane transport"/>
    <property type="evidence" value="ECO:0007669"/>
    <property type="project" value="UniProtKB-UniRule"/>
</dbReference>
<dbReference type="NCBIfam" id="NF003430">
    <property type="entry name" value="PRK04930.1"/>
    <property type="match status" value="1"/>
</dbReference>
<dbReference type="FunFam" id="3.40.50.360:FF:000013">
    <property type="entry name" value="Glutathione-regulated potassium-efflux system ancillary protein KefG"/>
    <property type="match status" value="1"/>
</dbReference>
<keyword evidence="4 6" id="KW-0520">NAD</keyword>
<dbReference type="InterPro" id="IPR023947">
    <property type="entry name" value="K_H_efflux_KefG"/>
</dbReference>
<dbReference type="Gene3D" id="3.40.50.360">
    <property type="match status" value="1"/>
</dbReference>
<dbReference type="RefSeq" id="WP_125320756.1">
    <property type="nucleotide sequence ID" value="NZ_AP024889.1"/>
</dbReference>
<comment type="catalytic activity">
    <reaction evidence="6">
        <text>a quinone + NADH + H(+) = a quinol + NAD(+)</text>
        <dbReference type="Rhea" id="RHEA:46160"/>
        <dbReference type="ChEBI" id="CHEBI:15378"/>
        <dbReference type="ChEBI" id="CHEBI:24646"/>
        <dbReference type="ChEBI" id="CHEBI:57540"/>
        <dbReference type="ChEBI" id="CHEBI:57945"/>
        <dbReference type="ChEBI" id="CHEBI:132124"/>
        <dbReference type="EC" id="1.6.5.2"/>
    </reaction>
</comment>
<evidence type="ECO:0000256" key="5">
    <source>
        <dbReference type="ARBA" id="ARBA00023136"/>
    </source>
</evidence>
<dbReference type="PANTHER" id="PTHR47307">
    <property type="entry name" value="GLUTATHIONE-REGULATED POTASSIUM-EFFLUX SYSTEM ANCILLARY PROTEIN KEFG"/>
    <property type="match status" value="1"/>
</dbReference>
<dbReference type="SUPFAM" id="SSF52218">
    <property type="entry name" value="Flavoproteins"/>
    <property type="match status" value="1"/>
</dbReference>
<keyword evidence="1 6" id="KW-1003">Cell membrane</keyword>
<dbReference type="AlphaFoldDB" id="A0A3R9FPZ0"/>
<comment type="function">
    <text evidence="6">Regulatory subunit of a potassium efflux system that confers protection against electrophiles. Required for full activity of KefB.</text>
</comment>
<evidence type="ECO:0000256" key="6">
    <source>
        <dbReference type="HAMAP-Rule" id="MF_01415"/>
    </source>
</evidence>
<dbReference type="InterPro" id="IPR029039">
    <property type="entry name" value="Flavoprotein-like_sf"/>
</dbReference>
<evidence type="ECO:0000256" key="3">
    <source>
        <dbReference type="ARBA" id="ARBA00023002"/>
    </source>
</evidence>
<sequence>MAVNDLNTDFPEVAKVLVIYAHPESHGSVANQVMIKKIASLEQVTVRDLYAYYPDFFIDVDAEQQLLLEHDVIVFQHPLYMYSCPALLKEWMDRVLAKGFAYGKGEALKGKYWRSIITTGGNEEAFCSEGYNRYPLSEILQPFELSAALCQMHWIEPLVLYWARNISEVDRYQHAENYCRWLLNVTTDLATSIDIKGDPLGT</sequence>
<dbReference type="GO" id="GO:0009055">
    <property type="term" value="F:electron transfer activity"/>
    <property type="evidence" value="ECO:0007669"/>
    <property type="project" value="TreeGrafter"/>
</dbReference>
<protein>
    <recommendedName>
        <fullName evidence="6">Glutathione-regulated potassium-efflux system ancillary protein KefG</fullName>
    </recommendedName>
    <alternativeName>
        <fullName evidence="6">Putative quinone oxidoreductase KefG</fullName>
        <ecNumber evidence="6">1.6.5.2</ecNumber>
    </alternativeName>
</protein>
<dbReference type="Proteomes" id="UP000269041">
    <property type="component" value="Unassembled WGS sequence"/>
</dbReference>
<dbReference type="Pfam" id="PF02525">
    <property type="entry name" value="Flavodoxin_2"/>
    <property type="match status" value="1"/>
</dbReference>
<comment type="similarity">
    <text evidence="6">Belongs to the NAD(P)H dehydrogenase (quinone) family. KefG subfamily.</text>
</comment>
<dbReference type="HAMAP" id="MF_01415">
    <property type="entry name" value="K_H_efflux_KefG"/>
    <property type="match status" value="1"/>
</dbReference>
<dbReference type="GO" id="GO:0006813">
    <property type="term" value="P:potassium ion transport"/>
    <property type="evidence" value="ECO:0007669"/>
    <property type="project" value="InterPro"/>
</dbReference>
<dbReference type="GO" id="GO:0008753">
    <property type="term" value="F:NADPH dehydrogenase (quinone) activity"/>
    <property type="evidence" value="ECO:0007669"/>
    <property type="project" value="RHEA"/>
</dbReference>
<feature type="domain" description="Flavodoxin-like fold" evidence="7">
    <location>
        <begin position="15"/>
        <end position="179"/>
    </location>
</feature>
<gene>
    <name evidence="6 8" type="primary">kefG</name>
    <name evidence="8" type="ORF">EJA03_08230</name>
</gene>
<comment type="caution">
    <text evidence="8">The sequence shown here is derived from an EMBL/GenBank/DDBJ whole genome shotgun (WGS) entry which is preliminary data.</text>
</comment>
<comment type="catalytic activity">
    <reaction evidence="6">
        <text>a quinone + NADPH + H(+) = a quinol + NADP(+)</text>
        <dbReference type="Rhea" id="RHEA:46164"/>
        <dbReference type="ChEBI" id="CHEBI:15378"/>
        <dbReference type="ChEBI" id="CHEBI:24646"/>
        <dbReference type="ChEBI" id="CHEBI:57783"/>
        <dbReference type="ChEBI" id="CHEBI:58349"/>
        <dbReference type="ChEBI" id="CHEBI:132124"/>
        <dbReference type="EC" id="1.6.5.2"/>
    </reaction>
</comment>
<evidence type="ECO:0000313" key="8">
    <source>
        <dbReference type="EMBL" id="RSD31567.1"/>
    </source>
</evidence>
<dbReference type="InterPro" id="IPR046980">
    <property type="entry name" value="KefG/KefF"/>
</dbReference>
<keyword evidence="5 6" id="KW-0472">Membrane</keyword>
<reference evidence="8 9" key="1">
    <citation type="submission" date="2018-12" db="EMBL/GenBank/DDBJ databases">
        <title>Genomic taxonomy of the Vibrionaceae family.</title>
        <authorList>
            <person name="Gomez-Gil B."/>
            <person name="Enciso-Ibarra K."/>
        </authorList>
    </citation>
    <scope>NUCLEOTIDE SEQUENCE [LARGE SCALE GENOMIC DNA]</scope>
    <source>
        <strain evidence="8 9">CAIM 594</strain>
    </source>
</reference>
<evidence type="ECO:0000259" key="7">
    <source>
        <dbReference type="Pfam" id="PF02525"/>
    </source>
</evidence>
<dbReference type="InterPro" id="IPR003680">
    <property type="entry name" value="Flavodoxin_fold"/>
</dbReference>
<keyword evidence="2 6" id="KW-0997">Cell inner membrane</keyword>
<keyword evidence="9" id="KW-1185">Reference proteome</keyword>
<proteinExistence type="inferred from homology"/>
<dbReference type="EC" id="1.6.5.2" evidence="6"/>
<dbReference type="GO" id="GO:0005886">
    <property type="term" value="C:plasma membrane"/>
    <property type="evidence" value="ECO:0007669"/>
    <property type="project" value="UniProtKB-SubCell"/>
</dbReference>
<dbReference type="OrthoDB" id="9798454at2"/>
<keyword evidence="3 6" id="KW-0560">Oxidoreductase</keyword>
<dbReference type="PANTHER" id="PTHR47307:SF1">
    <property type="entry name" value="GLUTATHIONE-REGULATED POTASSIUM-EFFLUX SYSTEM ANCILLARY PROTEIN KEFG"/>
    <property type="match status" value="1"/>
</dbReference>
<dbReference type="GO" id="GO:0010181">
    <property type="term" value="F:FMN binding"/>
    <property type="evidence" value="ECO:0007669"/>
    <property type="project" value="TreeGrafter"/>
</dbReference>
<accession>A0A3R9FPZ0</accession>
<dbReference type="EMBL" id="RSFA01000028">
    <property type="protein sequence ID" value="RSD31567.1"/>
    <property type="molecule type" value="Genomic_DNA"/>
</dbReference>
<evidence type="ECO:0000313" key="9">
    <source>
        <dbReference type="Proteomes" id="UP000269041"/>
    </source>
</evidence>
<name>A0A3R9FPZ0_9VIBR</name>
<evidence type="ECO:0000256" key="1">
    <source>
        <dbReference type="ARBA" id="ARBA00022475"/>
    </source>
</evidence>